<sequence length="128" mass="14618">MFVDSERRFTDVSAQIETKELDGRVVWSFDAKDLLGNSAIGDVELVVHTKWLLVNGNMWTKDKITPHRLLNLKVICCIILERNLMCLPRTIVMYNTIILPNSKRIGNSTTNNGDILDFINRSSKINNL</sequence>
<evidence type="ECO:0000313" key="2">
    <source>
        <dbReference type="Proteomes" id="UP000278627"/>
    </source>
</evidence>
<reference evidence="3" key="1">
    <citation type="submission" date="2017-02" db="UniProtKB">
        <authorList>
            <consortium name="WormBaseParasite"/>
        </authorList>
    </citation>
    <scope>IDENTIFICATION</scope>
</reference>
<dbReference type="AlphaFoldDB" id="A0A0N4TJI7"/>
<proteinExistence type="predicted"/>
<evidence type="ECO:0000313" key="1">
    <source>
        <dbReference type="EMBL" id="VDN89611.1"/>
    </source>
</evidence>
<gene>
    <name evidence="1" type="ORF">BPAG_LOCUS8425</name>
</gene>
<protein>
    <submittedName>
        <fullName evidence="1 3">Uncharacterized protein</fullName>
    </submittedName>
</protein>
<dbReference type="WBParaSite" id="BPAG_0000846301-mRNA-1">
    <property type="protein sequence ID" value="BPAG_0000846301-mRNA-1"/>
    <property type="gene ID" value="BPAG_0000846301"/>
</dbReference>
<name>A0A0N4TJI7_BRUPA</name>
<evidence type="ECO:0000313" key="3">
    <source>
        <dbReference type="WBParaSite" id="BPAG_0000846301-mRNA-1"/>
    </source>
</evidence>
<reference evidence="1 2" key="2">
    <citation type="submission" date="2018-11" db="EMBL/GenBank/DDBJ databases">
        <authorList>
            <consortium name="Pathogen Informatics"/>
        </authorList>
    </citation>
    <scope>NUCLEOTIDE SEQUENCE [LARGE SCALE GENOMIC DNA]</scope>
</reference>
<keyword evidence="2" id="KW-1185">Reference proteome</keyword>
<accession>A0A0N4TJI7</accession>
<dbReference type="Proteomes" id="UP000278627">
    <property type="component" value="Unassembled WGS sequence"/>
</dbReference>
<dbReference type="EMBL" id="UZAD01013134">
    <property type="protein sequence ID" value="VDN89611.1"/>
    <property type="molecule type" value="Genomic_DNA"/>
</dbReference>
<organism evidence="3">
    <name type="scientific">Brugia pahangi</name>
    <name type="common">Filarial nematode worm</name>
    <dbReference type="NCBI Taxonomy" id="6280"/>
    <lineage>
        <taxon>Eukaryota</taxon>
        <taxon>Metazoa</taxon>
        <taxon>Ecdysozoa</taxon>
        <taxon>Nematoda</taxon>
        <taxon>Chromadorea</taxon>
        <taxon>Rhabditida</taxon>
        <taxon>Spirurina</taxon>
        <taxon>Spiruromorpha</taxon>
        <taxon>Filarioidea</taxon>
        <taxon>Onchocercidae</taxon>
        <taxon>Brugia</taxon>
    </lineage>
</organism>